<dbReference type="VEuPathDB" id="FungiDB:SPRG_02093"/>
<evidence type="ECO:0000313" key="3">
    <source>
        <dbReference type="Proteomes" id="UP000030745"/>
    </source>
</evidence>
<dbReference type="KEGG" id="spar:SPRG_02093"/>
<organism evidence="2 3">
    <name type="scientific">Saprolegnia parasitica (strain CBS 223.65)</name>
    <dbReference type="NCBI Taxonomy" id="695850"/>
    <lineage>
        <taxon>Eukaryota</taxon>
        <taxon>Sar</taxon>
        <taxon>Stramenopiles</taxon>
        <taxon>Oomycota</taxon>
        <taxon>Saprolegniomycetes</taxon>
        <taxon>Saprolegniales</taxon>
        <taxon>Saprolegniaceae</taxon>
        <taxon>Saprolegnia</taxon>
    </lineage>
</organism>
<evidence type="ECO:0000313" key="2">
    <source>
        <dbReference type="EMBL" id="KDO33284.1"/>
    </source>
</evidence>
<feature type="compositionally biased region" description="Acidic residues" evidence="1">
    <location>
        <begin position="1"/>
        <end position="11"/>
    </location>
</feature>
<feature type="region of interest" description="Disordered" evidence="1">
    <location>
        <begin position="1"/>
        <end position="48"/>
    </location>
</feature>
<dbReference type="RefSeq" id="XP_012196034.1">
    <property type="nucleotide sequence ID" value="XM_012340644.1"/>
</dbReference>
<gene>
    <name evidence="2" type="ORF">SPRG_02093</name>
</gene>
<proteinExistence type="predicted"/>
<name>A0A067CRH1_SAPPC</name>
<dbReference type="Proteomes" id="UP000030745">
    <property type="component" value="Unassembled WGS sequence"/>
</dbReference>
<keyword evidence="3" id="KW-1185">Reference proteome</keyword>
<dbReference type="EMBL" id="KK583193">
    <property type="protein sequence ID" value="KDO33284.1"/>
    <property type="molecule type" value="Genomic_DNA"/>
</dbReference>
<protein>
    <submittedName>
        <fullName evidence="2">Uncharacterized protein</fullName>
    </submittedName>
</protein>
<sequence>MEEDNEEDSQGDETTGAHVCGPSERGPSSPSLGSAMPRAHEEKRRCARGQAVGLVKPIIAPAKST</sequence>
<dbReference type="GeneID" id="24124656"/>
<dbReference type="AlphaFoldDB" id="A0A067CRH1"/>
<reference evidence="2 3" key="1">
    <citation type="journal article" date="2013" name="PLoS Genet.">
        <title>Distinctive expansion of potential virulence genes in the genome of the oomycete fish pathogen Saprolegnia parasitica.</title>
        <authorList>
            <person name="Jiang R.H."/>
            <person name="de Bruijn I."/>
            <person name="Haas B.J."/>
            <person name="Belmonte R."/>
            <person name="Lobach L."/>
            <person name="Christie J."/>
            <person name="van den Ackerveken G."/>
            <person name="Bottin A."/>
            <person name="Bulone V."/>
            <person name="Diaz-Moreno S.M."/>
            <person name="Dumas B."/>
            <person name="Fan L."/>
            <person name="Gaulin E."/>
            <person name="Govers F."/>
            <person name="Grenville-Briggs L.J."/>
            <person name="Horner N.R."/>
            <person name="Levin J.Z."/>
            <person name="Mammella M."/>
            <person name="Meijer H.J."/>
            <person name="Morris P."/>
            <person name="Nusbaum C."/>
            <person name="Oome S."/>
            <person name="Phillips A.J."/>
            <person name="van Rooyen D."/>
            <person name="Rzeszutek E."/>
            <person name="Saraiva M."/>
            <person name="Secombes C.J."/>
            <person name="Seidl M.F."/>
            <person name="Snel B."/>
            <person name="Stassen J.H."/>
            <person name="Sykes S."/>
            <person name="Tripathy S."/>
            <person name="van den Berg H."/>
            <person name="Vega-Arreguin J.C."/>
            <person name="Wawra S."/>
            <person name="Young S.K."/>
            <person name="Zeng Q."/>
            <person name="Dieguez-Uribeondo J."/>
            <person name="Russ C."/>
            <person name="Tyler B.M."/>
            <person name="van West P."/>
        </authorList>
    </citation>
    <scope>NUCLEOTIDE SEQUENCE [LARGE SCALE GENOMIC DNA]</scope>
    <source>
        <strain evidence="2 3">CBS 223.65</strain>
    </source>
</reference>
<accession>A0A067CRH1</accession>
<evidence type="ECO:0000256" key="1">
    <source>
        <dbReference type="SAM" id="MobiDB-lite"/>
    </source>
</evidence>